<dbReference type="EMBL" id="JAEAOA010000682">
    <property type="protein sequence ID" value="KAK3597318.1"/>
    <property type="molecule type" value="Genomic_DNA"/>
</dbReference>
<proteinExistence type="predicted"/>
<dbReference type="AlphaFoldDB" id="A0AAE0SSV5"/>
<name>A0AAE0SSV5_9BIVA</name>
<evidence type="ECO:0000313" key="3">
    <source>
        <dbReference type="Proteomes" id="UP001195483"/>
    </source>
</evidence>
<reference evidence="2" key="3">
    <citation type="submission" date="2023-05" db="EMBL/GenBank/DDBJ databases">
        <authorList>
            <person name="Smith C.H."/>
        </authorList>
    </citation>
    <scope>NUCLEOTIDE SEQUENCE</scope>
    <source>
        <strain evidence="2">CHS0354</strain>
        <tissue evidence="2">Mantle</tissue>
    </source>
</reference>
<keyword evidence="3" id="KW-1185">Reference proteome</keyword>
<dbReference type="InterPro" id="IPR034752">
    <property type="entry name" value="Mis18"/>
</dbReference>
<dbReference type="PROSITE" id="PS51793">
    <property type="entry name" value="MIS18"/>
    <property type="match status" value="1"/>
</dbReference>
<dbReference type="Proteomes" id="UP001195483">
    <property type="component" value="Unassembled WGS sequence"/>
</dbReference>
<organism evidence="2 3">
    <name type="scientific">Potamilus streckersoni</name>
    <dbReference type="NCBI Taxonomy" id="2493646"/>
    <lineage>
        <taxon>Eukaryota</taxon>
        <taxon>Metazoa</taxon>
        <taxon>Spiralia</taxon>
        <taxon>Lophotrochozoa</taxon>
        <taxon>Mollusca</taxon>
        <taxon>Bivalvia</taxon>
        <taxon>Autobranchia</taxon>
        <taxon>Heteroconchia</taxon>
        <taxon>Palaeoheterodonta</taxon>
        <taxon>Unionida</taxon>
        <taxon>Unionoidea</taxon>
        <taxon>Unionidae</taxon>
        <taxon>Ambleminae</taxon>
        <taxon>Lampsilini</taxon>
        <taxon>Potamilus</taxon>
    </lineage>
</organism>
<evidence type="ECO:0000313" key="2">
    <source>
        <dbReference type="EMBL" id="KAK3597318.1"/>
    </source>
</evidence>
<evidence type="ECO:0000259" key="1">
    <source>
        <dbReference type="PROSITE" id="PS51793"/>
    </source>
</evidence>
<feature type="non-terminal residue" evidence="2">
    <location>
        <position position="62"/>
    </location>
</feature>
<accession>A0AAE0SSV5</accession>
<gene>
    <name evidence="2" type="ORF">CHS0354_010955</name>
</gene>
<protein>
    <recommendedName>
        <fullName evidence="1">Mis18 domain-containing protein</fullName>
    </recommendedName>
</protein>
<sequence>MADEDALRNSSYDSGVSVVKANDETLEKDLPVVFQCSQCNSILGDSLSWVGANPIMRTISIK</sequence>
<comment type="caution">
    <text evidence="2">The sequence shown here is derived from an EMBL/GenBank/DDBJ whole genome shotgun (WGS) entry which is preliminary data.</text>
</comment>
<feature type="domain" description="Mis18" evidence="1">
    <location>
        <begin position="31"/>
        <end position="62"/>
    </location>
</feature>
<reference evidence="2" key="1">
    <citation type="journal article" date="2021" name="Genome Biol. Evol.">
        <title>A High-Quality Reference Genome for a Parasitic Bivalve with Doubly Uniparental Inheritance (Bivalvia: Unionida).</title>
        <authorList>
            <person name="Smith C.H."/>
        </authorList>
    </citation>
    <scope>NUCLEOTIDE SEQUENCE</scope>
    <source>
        <strain evidence="2">CHS0354</strain>
    </source>
</reference>
<reference evidence="2" key="2">
    <citation type="journal article" date="2021" name="Genome Biol. Evol.">
        <title>Developing a high-quality reference genome for a parasitic bivalve with doubly uniparental inheritance (Bivalvia: Unionida).</title>
        <authorList>
            <person name="Smith C.H."/>
        </authorList>
    </citation>
    <scope>NUCLEOTIDE SEQUENCE</scope>
    <source>
        <strain evidence="2">CHS0354</strain>
        <tissue evidence="2">Mantle</tissue>
    </source>
</reference>